<reference evidence="2 3" key="1">
    <citation type="submission" date="2020-11" db="EMBL/GenBank/DDBJ databases">
        <title>Streptomyces spirodelae sp. nov., isolated from duckweed.</title>
        <authorList>
            <person name="Saimee Y."/>
            <person name="Duangmal K."/>
        </authorList>
    </citation>
    <scope>NUCLEOTIDE SEQUENCE [LARGE SCALE GENOMIC DNA]</scope>
    <source>
        <strain evidence="2 3">S16-07</strain>
    </source>
</reference>
<feature type="domain" description="Luciferase-like" evidence="1">
    <location>
        <begin position="8"/>
        <end position="314"/>
    </location>
</feature>
<comment type="caution">
    <text evidence="2">The sequence shown here is derived from an EMBL/GenBank/DDBJ whole genome shotgun (WGS) entry which is preliminary data.</text>
</comment>
<dbReference type="InterPro" id="IPR036661">
    <property type="entry name" value="Luciferase-like_sf"/>
</dbReference>
<evidence type="ECO:0000259" key="1">
    <source>
        <dbReference type="Pfam" id="PF00296"/>
    </source>
</evidence>
<protein>
    <submittedName>
        <fullName evidence="2">LLM class flavin-dependent oxidoreductase</fullName>
    </submittedName>
</protein>
<gene>
    <name evidence="2" type="ORF">ITI46_19935</name>
</gene>
<dbReference type="PANTHER" id="PTHR30137:SF6">
    <property type="entry name" value="LUCIFERASE-LIKE MONOOXYGENASE"/>
    <property type="match status" value="1"/>
</dbReference>
<name>A0ABS3XEU1_9ACTN</name>
<dbReference type="Gene3D" id="3.20.20.30">
    <property type="entry name" value="Luciferase-like domain"/>
    <property type="match status" value="1"/>
</dbReference>
<proteinExistence type="predicted"/>
<dbReference type="SUPFAM" id="SSF51679">
    <property type="entry name" value="Bacterial luciferase-like"/>
    <property type="match status" value="1"/>
</dbReference>
<dbReference type="InterPro" id="IPR050766">
    <property type="entry name" value="Bact_Lucif_Oxidored"/>
</dbReference>
<sequence>MIDVGLAFFPDVDERDRGAAEYFARCLDFVELGDRLGFQHVRIVEHYFRRYGGYSPNPIVFLSAAAQRSRRLKLITGAVLPAFNHPLKLAGEIGMLDALSSGRAEIGFARAFLPHEFQRFGIDMNESRDRFDEGVRIIGELLAEEEVAHRGTFHSFPPTTSLPRPTQRPHPPFWIAALSTEESFRMAGELGYGIMAQPVVPDSLRRNLDVYRRAWKESGRPGEGRVMLAFHMLCMPDGETARRVGREPVNRYLRMLVEGAGEWTTGADSADYPGYRKMIEKLRQDDFDRLLERGSALVGSPKEITRMLLDYHAACGGFEAASIQFYFSDIDPELARRSLELFATQVMPELRRV</sequence>
<dbReference type="Pfam" id="PF00296">
    <property type="entry name" value="Bac_luciferase"/>
    <property type="match status" value="1"/>
</dbReference>
<dbReference type="PANTHER" id="PTHR30137">
    <property type="entry name" value="LUCIFERASE-LIKE MONOOXYGENASE"/>
    <property type="match status" value="1"/>
</dbReference>
<dbReference type="EMBL" id="JADKMA010000101">
    <property type="protein sequence ID" value="MBO8193917.1"/>
    <property type="molecule type" value="Genomic_DNA"/>
</dbReference>
<dbReference type="InterPro" id="IPR011251">
    <property type="entry name" value="Luciferase-like_dom"/>
</dbReference>
<evidence type="ECO:0000313" key="3">
    <source>
        <dbReference type="Proteomes" id="UP001519064"/>
    </source>
</evidence>
<dbReference type="Proteomes" id="UP001519064">
    <property type="component" value="Unassembled WGS sequence"/>
</dbReference>
<evidence type="ECO:0000313" key="2">
    <source>
        <dbReference type="EMBL" id="MBO8193917.1"/>
    </source>
</evidence>
<dbReference type="RefSeq" id="WP_209241027.1">
    <property type="nucleotide sequence ID" value="NZ_JADKMA010000101.1"/>
</dbReference>
<keyword evidence="3" id="KW-1185">Reference proteome</keyword>
<organism evidence="2 3">
    <name type="scientific">Streptomyces oryzae</name>
    <dbReference type="NCBI Taxonomy" id="1434886"/>
    <lineage>
        <taxon>Bacteria</taxon>
        <taxon>Bacillati</taxon>
        <taxon>Actinomycetota</taxon>
        <taxon>Actinomycetes</taxon>
        <taxon>Kitasatosporales</taxon>
        <taxon>Streptomycetaceae</taxon>
        <taxon>Streptomyces</taxon>
    </lineage>
</organism>
<accession>A0ABS3XEU1</accession>